<gene>
    <name evidence="1" type="ORF">NCTC8580_02580</name>
</gene>
<dbReference type="AlphaFoldDB" id="A0A380Q9I1"/>
<organism evidence="1 2">
    <name type="scientific">Yersinia pseudotuberculosis</name>
    <dbReference type="NCBI Taxonomy" id="633"/>
    <lineage>
        <taxon>Bacteria</taxon>
        <taxon>Pseudomonadati</taxon>
        <taxon>Pseudomonadota</taxon>
        <taxon>Gammaproteobacteria</taxon>
        <taxon>Enterobacterales</taxon>
        <taxon>Yersiniaceae</taxon>
        <taxon>Yersinia</taxon>
    </lineage>
</organism>
<dbReference type="Proteomes" id="UP000255087">
    <property type="component" value="Unassembled WGS sequence"/>
</dbReference>
<evidence type="ECO:0000313" key="1">
    <source>
        <dbReference type="EMBL" id="SUP83461.1"/>
    </source>
</evidence>
<evidence type="ECO:0000313" key="2">
    <source>
        <dbReference type="Proteomes" id="UP000255087"/>
    </source>
</evidence>
<sequence>MVDVNPMALQPKERYNIAPIKGYQLEKFIRVVMSHSGQAIDKKHVYLARLTQNTVFV</sequence>
<accession>A0A380Q9I1</accession>
<protein>
    <submittedName>
        <fullName evidence="1">Uncharacterized protein</fullName>
    </submittedName>
</protein>
<dbReference type="EMBL" id="UHJC01000001">
    <property type="protein sequence ID" value="SUP83461.1"/>
    <property type="molecule type" value="Genomic_DNA"/>
</dbReference>
<name>A0A380Q9I1_YERPU</name>
<proteinExistence type="predicted"/>
<reference evidence="1 2" key="1">
    <citation type="submission" date="2018-06" db="EMBL/GenBank/DDBJ databases">
        <authorList>
            <consortium name="Pathogen Informatics"/>
            <person name="Doyle S."/>
        </authorList>
    </citation>
    <scope>NUCLEOTIDE SEQUENCE [LARGE SCALE GENOMIC DNA]</scope>
    <source>
        <strain evidence="1 2">NCTC8580</strain>
    </source>
</reference>
<dbReference type="RefSeq" id="WP_258179743.1">
    <property type="nucleotide sequence ID" value="NZ_NCLF01000010.1"/>
</dbReference>